<dbReference type="CDD" id="cd04301">
    <property type="entry name" value="NAT_SF"/>
    <property type="match status" value="1"/>
</dbReference>
<accession>A0A0B0DDQ9</accession>
<reference evidence="4 5" key="1">
    <citation type="submission" date="2014-09" db="EMBL/GenBank/DDBJ databases">
        <title>High-quality draft genome sequence of Kocuria marina SO9-6, an actinobacterium isolated from a copper mine.</title>
        <authorList>
            <person name="Castro D.B."/>
            <person name="Pereira L.B."/>
            <person name="Silva M.V."/>
            <person name="Silva B.P."/>
            <person name="Zanardi B.R."/>
            <person name="Carlos C."/>
            <person name="Belgini D.R."/>
            <person name="Limache E.G."/>
            <person name="Lacerda G.V."/>
            <person name="Nery M.B."/>
            <person name="Gomes M.B."/>
            <person name="Souza S."/>
            <person name="Silva T.M."/>
            <person name="Rodrigues V.D."/>
            <person name="Paulino L.C."/>
            <person name="Vicentini R."/>
            <person name="Ferraz L.F."/>
            <person name="Ottoboni L.M."/>
        </authorList>
    </citation>
    <scope>NUCLEOTIDE SEQUENCE [LARGE SCALE GENOMIC DNA]</scope>
    <source>
        <strain evidence="4 5">SO9-6</strain>
    </source>
</reference>
<dbReference type="PANTHER" id="PTHR43877:SF2">
    <property type="entry name" value="AMINOALKYLPHOSPHONATE N-ACETYLTRANSFERASE-RELATED"/>
    <property type="match status" value="1"/>
</dbReference>
<comment type="caution">
    <text evidence="4">The sequence shown here is derived from an EMBL/GenBank/DDBJ whole genome shotgun (WGS) entry which is preliminary data.</text>
</comment>
<dbReference type="Gene3D" id="3.40.630.30">
    <property type="match status" value="1"/>
</dbReference>
<name>A0A0B0DDQ9_9MICC</name>
<protein>
    <submittedName>
        <fullName evidence="4">Acetyltransferase</fullName>
    </submittedName>
</protein>
<sequence>MNVTAPVRIVEGQAASEHTLRALSAYFSELNNRIDGGFDPELTEVTAPEDVTPPHGDFFLMTDLVTGSVIACGAVRKLDDDRVELRRIWVTPEHRGQGHARTLVRALENKVRAFGATTAVVSLNEEMTEGIAMFRKRGYEPVDSFHDATTASVFLARQL</sequence>
<dbReference type="Pfam" id="PF00583">
    <property type="entry name" value="Acetyltransf_1"/>
    <property type="match status" value="1"/>
</dbReference>
<dbReference type="eggNOG" id="COG0456">
    <property type="taxonomic scope" value="Bacteria"/>
</dbReference>
<dbReference type="Proteomes" id="UP000030664">
    <property type="component" value="Unassembled WGS sequence"/>
</dbReference>
<dbReference type="STRING" id="223184.AS25_12795"/>
<proteinExistence type="predicted"/>
<dbReference type="PANTHER" id="PTHR43877">
    <property type="entry name" value="AMINOALKYLPHOSPHONATE N-ACETYLTRANSFERASE-RELATED-RELATED"/>
    <property type="match status" value="1"/>
</dbReference>
<feature type="domain" description="N-acetyltransferase" evidence="3">
    <location>
        <begin position="18"/>
        <end position="159"/>
    </location>
</feature>
<dbReference type="PROSITE" id="PS51186">
    <property type="entry name" value="GNAT"/>
    <property type="match status" value="1"/>
</dbReference>
<evidence type="ECO:0000256" key="2">
    <source>
        <dbReference type="ARBA" id="ARBA00023315"/>
    </source>
</evidence>
<evidence type="ECO:0000256" key="1">
    <source>
        <dbReference type="ARBA" id="ARBA00022679"/>
    </source>
</evidence>
<dbReference type="InterPro" id="IPR016181">
    <property type="entry name" value="Acyl_CoA_acyltransferase"/>
</dbReference>
<evidence type="ECO:0000259" key="3">
    <source>
        <dbReference type="PROSITE" id="PS51186"/>
    </source>
</evidence>
<dbReference type="EMBL" id="JROM01000058">
    <property type="protein sequence ID" value="KHE73404.1"/>
    <property type="molecule type" value="Genomic_DNA"/>
</dbReference>
<gene>
    <name evidence="4" type="ORF">AS25_12795</name>
</gene>
<keyword evidence="2" id="KW-0012">Acyltransferase</keyword>
<dbReference type="SUPFAM" id="SSF55729">
    <property type="entry name" value="Acyl-CoA N-acyltransferases (Nat)"/>
    <property type="match status" value="1"/>
</dbReference>
<dbReference type="InterPro" id="IPR000182">
    <property type="entry name" value="GNAT_dom"/>
</dbReference>
<dbReference type="RefSeq" id="WP_035965631.1">
    <property type="nucleotide sequence ID" value="NZ_JALXLD010000012.1"/>
</dbReference>
<evidence type="ECO:0000313" key="4">
    <source>
        <dbReference type="EMBL" id="KHE73404.1"/>
    </source>
</evidence>
<keyword evidence="1 4" id="KW-0808">Transferase</keyword>
<organism evidence="4 5">
    <name type="scientific">Kocuria marina</name>
    <dbReference type="NCBI Taxonomy" id="223184"/>
    <lineage>
        <taxon>Bacteria</taxon>
        <taxon>Bacillati</taxon>
        <taxon>Actinomycetota</taxon>
        <taxon>Actinomycetes</taxon>
        <taxon>Micrococcales</taxon>
        <taxon>Micrococcaceae</taxon>
        <taxon>Kocuria</taxon>
    </lineage>
</organism>
<dbReference type="GO" id="GO:0016747">
    <property type="term" value="F:acyltransferase activity, transferring groups other than amino-acyl groups"/>
    <property type="evidence" value="ECO:0007669"/>
    <property type="project" value="InterPro"/>
</dbReference>
<dbReference type="AlphaFoldDB" id="A0A0B0DDQ9"/>
<evidence type="ECO:0000313" key="5">
    <source>
        <dbReference type="Proteomes" id="UP000030664"/>
    </source>
</evidence>
<dbReference type="InterPro" id="IPR050832">
    <property type="entry name" value="Bact_Acetyltransf"/>
</dbReference>